<keyword evidence="3" id="KW-1185">Reference proteome</keyword>
<accession>A0A803YR56</accession>
<name>A0A803YR56_MELGA</name>
<keyword evidence="1" id="KW-0732">Signal</keyword>
<feature type="signal peptide" evidence="1">
    <location>
        <begin position="1"/>
        <end position="28"/>
    </location>
</feature>
<evidence type="ECO:0000313" key="3">
    <source>
        <dbReference type="Proteomes" id="UP000001645"/>
    </source>
</evidence>
<dbReference type="Proteomes" id="UP000001645">
    <property type="component" value="Chromosome 7"/>
</dbReference>
<dbReference type="Ensembl" id="ENSMGAT00000021947.1">
    <property type="protein sequence ID" value="ENSMGAP00000034254.1"/>
    <property type="gene ID" value="ENSMGAG00000009845.3"/>
</dbReference>
<evidence type="ECO:0008006" key="4">
    <source>
        <dbReference type="Google" id="ProtNLM"/>
    </source>
</evidence>
<protein>
    <recommendedName>
        <fullName evidence="4">Sp3 transcription factor</fullName>
    </recommendedName>
</protein>
<reference evidence="2" key="2">
    <citation type="submission" date="2025-08" db="UniProtKB">
        <authorList>
            <consortium name="Ensembl"/>
        </authorList>
    </citation>
    <scope>IDENTIFICATION</scope>
</reference>
<dbReference type="GeneTree" id="ENSGT00940000155099"/>
<evidence type="ECO:0000313" key="2">
    <source>
        <dbReference type="Ensembl" id="ENSMGAP00000034254.1"/>
    </source>
</evidence>
<dbReference type="AlphaFoldDB" id="A0A803YR56"/>
<dbReference type="CDD" id="cd22537">
    <property type="entry name" value="SP3_N"/>
    <property type="match status" value="1"/>
</dbReference>
<reference evidence="2 3" key="1">
    <citation type="journal article" date="2010" name="PLoS Biol.">
        <title>Multi-platform next-generation sequencing of the domestic turkey (Meleagris gallopavo): genome assembly and analysis.</title>
        <authorList>
            <person name="Dalloul R.A."/>
            <person name="Long J.A."/>
            <person name="Zimin A.V."/>
            <person name="Aslam L."/>
            <person name="Beal K."/>
            <person name="Blomberg L.A."/>
            <person name="Bouffard P."/>
            <person name="Burt D.W."/>
            <person name="Crasta O."/>
            <person name="Crooijmans R.P."/>
            <person name="Cooper K."/>
            <person name="Coulombe R.A."/>
            <person name="De S."/>
            <person name="Delany M.E."/>
            <person name="Dodgson J.B."/>
            <person name="Dong J.J."/>
            <person name="Evans C."/>
            <person name="Frederickson K.M."/>
            <person name="Flicek P."/>
            <person name="Florea L."/>
            <person name="Folkerts O."/>
            <person name="Groenen M.A."/>
            <person name="Harkins T.T."/>
            <person name="Herrero J."/>
            <person name="Hoffmann S."/>
            <person name="Megens H.J."/>
            <person name="Jiang A."/>
            <person name="de Jong P."/>
            <person name="Kaiser P."/>
            <person name="Kim H."/>
            <person name="Kim K.W."/>
            <person name="Kim S."/>
            <person name="Langenberger D."/>
            <person name="Lee M.K."/>
            <person name="Lee T."/>
            <person name="Mane S."/>
            <person name="Marcais G."/>
            <person name="Marz M."/>
            <person name="McElroy A.P."/>
            <person name="Modise T."/>
            <person name="Nefedov M."/>
            <person name="Notredame C."/>
            <person name="Paton I.R."/>
            <person name="Payne W.S."/>
            <person name="Pertea G."/>
            <person name="Prickett D."/>
            <person name="Puiu D."/>
            <person name="Qioa D."/>
            <person name="Raineri E."/>
            <person name="Ruffier M."/>
            <person name="Salzberg S.L."/>
            <person name="Schatz M.C."/>
            <person name="Scheuring C."/>
            <person name="Schmidt C.J."/>
            <person name="Schroeder S."/>
            <person name="Searle S.M."/>
            <person name="Smith E.J."/>
            <person name="Smith J."/>
            <person name="Sonstegard T.S."/>
            <person name="Stadler P.F."/>
            <person name="Tafer H."/>
            <person name="Tu Z.J."/>
            <person name="Van Tassell C.P."/>
            <person name="Vilella A.J."/>
            <person name="Williams K.P."/>
            <person name="Yorke J.A."/>
            <person name="Zhang L."/>
            <person name="Zhang H.B."/>
            <person name="Zhang X."/>
            <person name="Zhang Y."/>
            <person name="Reed K.M."/>
        </authorList>
    </citation>
    <scope>NUCLEOTIDE SEQUENCE [LARGE SCALE GENOMIC DNA]</scope>
</reference>
<proteinExistence type="predicted"/>
<dbReference type="Bgee" id="ENSMGAG00000009845">
    <property type="expression patterns" value="Expressed in thymus and 17 other cell types or tissues"/>
</dbReference>
<sequence>MIVLACNLYVSRFNFFLFFFLFVQTGDLASVQLAGTPNRWEVLSAAPATIKDEAGNIVQIPGAATVTSSGQYVLPIQSLQNQQIFSVAPGSDSSNGTVSNVQYQVIPQIQTADGQQVQLGFAASSDNSSINQETGQIQIIPGSNQTIIASGSPSTNIQNILSQSGQVQVQGVAIGGSSFPGQAQVVANVPLGLPGNITFVPINSVDLDSLGLGSGSQTMTAGINADGHLINTGQAMDSSDTSERTGEQVSPEITETATDNDLFVPTSSSSQLPVTIDSSSILEQNANNLTTTSGQVHSSDLQGNYIQTSVSDDTQAQNIQVSTAQPIVQHIQLQESQQPTSQAQIVQGIAQQTIHGNLQLQLNPGTFLIQAQTVTPSGQITWQTFQVQGVQNLQNLQIQNAPGQQITLTPVQTLTLGQVAAGGALTSTPVSLSTAQLPNLQTVTVNSIDSAGIQLHQGENTVYDVRKEWIEALLAPNTVFVYGDSTLNTNDLTHLRVQVVDEEGDQPHQEGKRLRRVACTCPNCKEGGGRYVTCSVIQCM</sequence>
<evidence type="ECO:0000256" key="1">
    <source>
        <dbReference type="SAM" id="SignalP"/>
    </source>
</evidence>
<organism evidence="2 3">
    <name type="scientific">Meleagris gallopavo</name>
    <name type="common">Wild turkey</name>
    <dbReference type="NCBI Taxonomy" id="9103"/>
    <lineage>
        <taxon>Eukaryota</taxon>
        <taxon>Metazoa</taxon>
        <taxon>Chordata</taxon>
        <taxon>Craniata</taxon>
        <taxon>Vertebrata</taxon>
        <taxon>Euteleostomi</taxon>
        <taxon>Archelosauria</taxon>
        <taxon>Archosauria</taxon>
        <taxon>Dinosauria</taxon>
        <taxon>Saurischia</taxon>
        <taxon>Theropoda</taxon>
        <taxon>Coelurosauria</taxon>
        <taxon>Aves</taxon>
        <taxon>Neognathae</taxon>
        <taxon>Galloanserae</taxon>
        <taxon>Galliformes</taxon>
        <taxon>Phasianidae</taxon>
        <taxon>Meleagridinae</taxon>
        <taxon>Meleagris</taxon>
    </lineage>
</organism>
<feature type="chain" id="PRO_5032896122" description="Sp3 transcription factor" evidence="1">
    <location>
        <begin position="29"/>
        <end position="540"/>
    </location>
</feature>
<reference evidence="2" key="3">
    <citation type="submission" date="2025-09" db="UniProtKB">
        <authorList>
            <consortium name="Ensembl"/>
        </authorList>
    </citation>
    <scope>IDENTIFICATION</scope>
</reference>